<reference evidence="1" key="1">
    <citation type="journal article" date="2015" name="Nature">
        <title>Complex archaea that bridge the gap between prokaryotes and eukaryotes.</title>
        <authorList>
            <person name="Spang A."/>
            <person name="Saw J.H."/>
            <person name="Jorgensen S.L."/>
            <person name="Zaremba-Niedzwiedzka K."/>
            <person name="Martijn J."/>
            <person name="Lind A.E."/>
            <person name="van Eijk R."/>
            <person name="Schleper C."/>
            <person name="Guy L."/>
            <person name="Ettema T.J."/>
        </authorList>
    </citation>
    <scope>NUCLEOTIDE SEQUENCE</scope>
</reference>
<protein>
    <submittedName>
        <fullName evidence="1">Uncharacterized protein</fullName>
    </submittedName>
</protein>
<sequence length="37" mass="4545">NTTMENIEILMDEYTEEFKKNYGIEEYDNIERLILDD</sequence>
<comment type="caution">
    <text evidence="1">The sequence shown here is derived from an EMBL/GenBank/DDBJ whole genome shotgun (WGS) entry which is preliminary data.</text>
</comment>
<name>A0A0F9N1S3_9ZZZZ</name>
<gene>
    <name evidence="1" type="ORF">LCGC14_1005740</name>
</gene>
<evidence type="ECO:0000313" key="1">
    <source>
        <dbReference type="EMBL" id="KKN13480.1"/>
    </source>
</evidence>
<proteinExistence type="predicted"/>
<dbReference type="AlphaFoldDB" id="A0A0F9N1S3"/>
<dbReference type="EMBL" id="LAZR01003917">
    <property type="protein sequence ID" value="KKN13480.1"/>
    <property type="molecule type" value="Genomic_DNA"/>
</dbReference>
<organism evidence="1">
    <name type="scientific">marine sediment metagenome</name>
    <dbReference type="NCBI Taxonomy" id="412755"/>
    <lineage>
        <taxon>unclassified sequences</taxon>
        <taxon>metagenomes</taxon>
        <taxon>ecological metagenomes</taxon>
    </lineage>
</organism>
<feature type="non-terminal residue" evidence="1">
    <location>
        <position position="1"/>
    </location>
</feature>
<accession>A0A0F9N1S3</accession>